<name>A0A7C5L2H6_AQUAO</name>
<dbReference type="Gene3D" id="1.25.40.10">
    <property type="entry name" value="Tetratricopeptide repeat domain"/>
    <property type="match status" value="1"/>
</dbReference>
<dbReference type="InterPro" id="IPR011990">
    <property type="entry name" value="TPR-like_helical_dom_sf"/>
</dbReference>
<protein>
    <submittedName>
        <fullName evidence="2">Uncharacterized protein</fullName>
    </submittedName>
</protein>
<sequence length="134" mass="15621">MAFVGLLLLLALALPGRADIDLERGKIRGLFERFLEGKARSEDLALIKSLTEEIELEPPSYLRFYAKGILQEKRGNFRQALENYLRSIRLKPDYNPSYFRFNELIRKVEGAEDLREALTEVLRERFREPPPVIL</sequence>
<gene>
    <name evidence="2" type="ORF">ENJ61_01545</name>
</gene>
<dbReference type="SMART" id="SM00028">
    <property type="entry name" value="TPR"/>
    <property type="match status" value="1"/>
</dbReference>
<proteinExistence type="predicted"/>
<comment type="caution">
    <text evidence="2">The sequence shown here is derived from an EMBL/GenBank/DDBJ whole genome shotgun (WGS) entry which is preliminary data.</text>
</comment>
<accession>A0A7C5L2H6</accession>
<dbReference type="Proteomes" id="UP000885792">
    <property type="component" value="Unassembled WGS sequence"/>
</dbReference>
<feature type="repeat" description="TPR" evidence="1">
    <location>
        <begin position="61"/>
        <end position="94"/>
    </location>
</feature>
<organism evidence="2">
    <name type="scientific">Aquifex aeolicus</name>
    <dbReference type="NCBI Taxonomy" id="63363"/>
    <lineage>
        <taxon>Bacteria</taxon>
        <taxon>Pseudomonadati</taxon>
        <taxon>Aquificota</taxon>
        <taxon>Aquificia</taxon>
        <taxon>Aquificales</taxon>
        <taxon>Aquificaceae</taxon>
        <taxon>Aquifex</taxon>
    </lineage>
</organism>
<dbReference type="PROSITE" id="PS50005">
    <property type="entry name" value="TPR"/>
    <property type="match status" value="1"/>
</dbReference>
<dbReference type="InterPro" id="IPR019734">
    <property type="entry name" value="TPR_rpt"/>
</dbReference>
<evidence type="ECO:0000256" key="1">
    <source>
        <dbReference type="PROSITE-ProRule" id="PRU00339"/>
    </source>
</evidence>
<dbReference type="AlphaFoldDB" id="A0A7C5L2H6"/>
<keyword evidence="1" id="KW-0802">TPR repeat</keyword>
<reference evidence="2" key="1">
    <citation type="journal article" date="2020" name="mSystems">
        <title>Genome- and Community-Level Interaction Insights into Carbon Utilization and Element Cycling Functions of Hydrothermarchaeota in Hydrothermal Sediment.</title>
        <authorList>
            <person name="Zhou Z."/>
            <person name="Liu Y."/>
            <person name="Xu W."/>
            <person name="Pan J."/>
            <person name="Luo Z.H."/>
            <person name="Li M."/>
        </authorList>
    </citation>
    <scope>NUCLEOTIDE SEQUENCE [LARGE SCALE GENOMIC DNA]</scope>
    <source>
        <strain evidence="2">HyVt-501</strain>
    </source>
</reference>
<dbReference type="SUPFAM" id="SSF48452">
    <property type="entry name" value="TPR-like"/>
    <property type="match status" value="1"/>
</dbReference>
<dbReference type="EMBL" id="DRNB01000051">
    <property type="protein sequence ID" value="HHJ63569.1"/>
    <property type="molecule type" value="Genomic_DNA"/>
</dbReference>
<feature type="non-terminal residue" evidence="2">
    <location>
        <position position="134"/>
    </location>
</feature>
<evidence type="ECO:0000313" key="2">
    <source>
        <dbReference type="EMBL" id="HHJ63569.1"/>
    </source>
</evidence>